<dbReference type="GO" id="GO:0071555">
    <property type="term" value="P:cell wall organization"/>
    <property type="evidence" value="ECO:0007669"/>
    <property type="project" value="TreeGrafter"/>
</dbReference>
<dbReference type="GO" id="GO:0009103">
    <property type="term" value="P:lipopolysaccharide biosynthetic process"/>
    <property type="evidence" value="ECO:0007669"/>
    <property type="project" value="TreeGrafter"/>
</dbReference>
<evidence type="ECO:0000313" key="10">
    <source>
        <dbReference type="Proteomes" id="UP000054729"/>
    </source>
</evidence>
<dbReference type="GO" id="GO:0046872">
    <property type="term" value="F:metal ion binding"/>
    <property type="evidence" value="ECO:0007669"/>
    <property type="project" value="UniProtKB-KW"/>
</dbReference>
<dbReference type="EMBL" id="LNZB01000006">
    <property type="protein sequence ID" value="KTD82768.1"/>
    <property type="molecule type" value="Genomic_DNA"/>
</dbReference>
<reference evidence="9 10" key="1">
    <citation type="submission" date="2015-11" db="EMBL/GenBank/DDBJ databases">
        <title>Genomic analysis of 38 Legionella species identifies large and diverse effector repertoires.</title>
        <authorList>
            <person name="Burstein D."/>
            <person name="Amaro F."/>
            <person name="Zusman T."/>
            <person name="Lifshitz Z."/>
            <person name="Cohen O."/>
            <person name="Gilbert J.A."/>
            <person name="Pupko T."/>
            <person name="Shuman H.A."/>
            <person name="Segal G."/>
        </authorList>
    </citation>
    <scope>NUCLEOTIDE SEQUENCE [LARGE SCALE GENOMIC DNA]</scope>
    <source>
        <strain evidence="9 10">ATCC 51914</strain>
    </source>
</reference>
<dbReference type="PANTHER" id="PTHR22926">
    <property type="entry name" value="PHOSPHO-N-ACETYLMURAMOYL-PENTAPEPTIDE-TRANSFERASE"/>
    <property type="match status" value="1"/>
</dbReference>
<comment type="subcellular location">
    <subcellularLocation>
        <location evidence="1">Cell membrane</location>
        <topology evidence="1">Multi-pass membrane protein</topology>
    </subcellularLocation>
</comment>
<dbReference type="GO" id="GO:0016757">
    <property type="term" value="F:glycosyltransferase activity"/>
    <property type="evidence" value="ECO:0007669"/>
    <property type="project" value="UniProtKB-KW"/>
</dbReference>
<dbReference type="Pfam" id="PF00953">
    <property type="entry name" value="Glycos_transf_4"/>
    <property type="match status" value="1"/>
</dbReference>
<dbReference type="PATRIC" id="fig|66969.6.peg.270"/>
<proteinExistence type="predicted"/>
<evidence type="ECO:0000256" key="4">
    <source>
        <dbReference type="ARBA" id="ARBA00022692"/>
    </source>
</evidence>
<keyword evidence="10" id="KW-1185">Reference proteome</keyword>
<keyword evidence="4 8" id="KW-0812">Transmembrane</keyword>
<evidence type="ECO:0000256" key="1">
    <source>
        <dbReference type="ARBA" id="ARBA00004651"/>
    </source>
</evidence>
<keyword evidence="7" id="KW-0479">Metal-binding</keyword>
<name>A0A0W1ANE0_9GAMM</name>
<evidence type="ECO:0000256" key="7">
    <source>
        <dbReference type="PIRSR" id="PIRSR600715-1"/>
    </source>
</evidence>
<keyword evidence="3 9" id="KW-0808">Transferase</keyword>
<organism evidence="9 10">
    <name type="scientific">Legionella waltersii</name>
    <dbReference type="NCBI Taxonomy" id="66969"/>
    <lineage>
        <taxon>Bacteria</taxon>
        <taxon>Pseudomonadati</taxon>
        <taxon>Pseudomonadota</taxon>
        <taxon>Gammaproteobacteria</taxon>
        <taxon>Legionellales</taxon>
        <taxon>Legionellaceae</taxon>
        <taxon>Legionella</taxon>
    </lineage>
</organism>
<sequence>MNFALVTILLFISCVFTKLFCEKALNTRLMDKPNERSLHVSPTVRGGGVIFIGLAVVSIPIISYVTGTSLLEQLIWSLCLLLLAGISFMDDCYQLSARLRFMIQCLIALITAMYLRPLKLDFILFTVENEYIIGVFIFFIVIWSINHFNFMDGLDGFCASQAVFILLTYAYFYHFFPALFYQEFCLVLASGILGFLIYNFPPAKLFMGDVGSASLGFIIIIIALIAQQKYQIPILYWFILNSLFLYDSTITLVRRLLRGEKWYSPHRSHAYQRIKQYGISSRKILLGQFVINSSVLALTFLIANHMLSIYLIVCLQFSILTLVYILIEKRFPMF</sequence>
<feature type="transmembrane region" description="Helical" evidence="8">
    <location>
        <begin position="6"/>
        <end position="25"/>
    </location>
</feature>
<keyword evidence="7" id="KW-0460">Magnesium</keyword>
<keyword evidence="6 8" id="KW-0472">Membrane</keyword>
<feature type="transmembrane region" description="Helical" evidence="8">
    <location>
        <begin position="46"/>
        <end position="67"/>
    </location>
</feature>
<dbReference type="GO" id="GO:0016780">
    <property type="term" value="F:phosphotransferase activity, for other substituted phosphate groups"/>
    <property type="evidence" value="ECO:0007669"/>
    <property type="project" value="InterPro"/>
</dbReference>
<dbReference type="InterPro" id="IPR000715">
    <property type="entry name" value="Glycosyl_transferase_4"/>
</dbReference>
<feature type="transmembrane region" description="Helical" evidence="8">
    <location>
        <begin position="234"/>
        <end position="257"/>
    </location>
</feature>
<feature type="binding site" evidence="7">
    <location>
        <position position="209"/>
    </location>
    <ligand>
        <name>Mg(2+)</name>
        <dbReference type="ChEBI" id="CHEBI:18420"/>
    </ligand>
</feature>
<gene>
    <name evidence="9" type="ORF">Lwal_0246</name>
</gene>
<evidence type="ECO:0000313" key="9">
    <source>
        <dbReference type="EMBL" id="KTD82768.1"/>
    </source>
</evidence>
<feature type="transmembrane region" description="Helical" evidence="8">
    <location>
        <begin position="131"/>
        <end position="149"/>
    </location>
</feature>
<evidence type="ECO:0000256" key="2">
    <source>
        <dbReference type="ARBA" id="ARBA00022475"/>
    </source>
</evidence>
<feature type="transmembrane region" description="Helical" evidence="8">
    <location>
        <begin position="179"/>
        <end position="198"/>
    </location>
</feature>
<dbReference type="RefSeq" id="WP_095197499.1">
    <property type="nucleotide sequence ID" value="NZ_CAAAIQ010000003.1"/>
</dbReference>
<dbReference type="GO" id="GO:0005886">
    <property type="term" value="C:plasma membrane"/>
    <property type="evidence" value="ECO:0007669"/>
    <property type="project" value="UniProtKB-SubCell"/>
</dbReference>
<dbReference type="AlphaFoldDB" id="A0A0W1ANE0"/>
<dbReference type="OrthoDB" id="9783652at2"/>
<feature type="transmembrane region" description="Helical" evidence="8">
    <location>
        <begin position="101"/>
        <end position="119"/>
    </location>
</feature>
<feature type="transmembrane region" description="Helical" evidence="8">
    <location>
        <begin position="156"/>
        <end position="173"/>
    </location>
</feature>
<keyword evidence="5 8" id="KW-1133">Transmembrane helix</keyword>
<feature type="binding site" evidence="7">
    <location>
        <position position="149"/>
    </location>
    <ligand>
        <name>Mg(2+)</name>
        <dbReference type="ChEBI" id="CHEBI:18420"/>
    </ligand>
</feature>
<evidence type="ECO:0000256" key="3">
    <source>
        <dbReference type="ARBA" id="ARBA00022679"/>
    </source>
</evidence>
<dbReference type="GO" id="GO:0044038">
    <property type="term" value="P:cell wall macromolecule biosynthetic process"/>
    <property type="evidence" value="ECO:0007669"/>
    <property type="project" value="TreeGrafter"/>
</dbReference>
<dbReference type="CDD" id="cd06854">
    <property type="entry name" value="GT_WbpL_WbcO_like"/>
    <property type="match status" value="1"/>
</dbReference>
<evidence type="ECO:0000256" key="8">
    <source>
        <dbReference type="SAM" id="Phobius"/>
    </source>
</evidence>
<feature type="transmembrane region" description="Helical" evidence="8">
    <location>
        <begin position="73"/>
        <end position="89"/>
    </location>
</feature>
<protein>
    <submittedName>
        <fullName evidence="9">Alpha-N-acetylglucosaminyltransferase</fullName>
    </submittedName>
</protein>
<evidence type="ECO:0000256" key="5">
    <source>
        <dbReference type="ARBA" id="ARBA00022989"/>
    </source>
</evidence>
<feature type="transmembrane region" description="Helical" evidence="8">
    <location>
        <begin position="284"/>
        <end position="303"/>
    </location>
</feature>
<comment type="cofactor">
    <cofactor evidence="7">
        <name>Mg(2+)</name>
        <dbReference type="ChEBI" id="CHEBI:18420"/>
    </cofactor>
</comment>
<evidence type="ECO:0000256" key="6">
    <source>
        <dbReference type="ARBA" id="ARBA00023136"/>
    </source>
</evidence>
<dbReference type="STRING" id="66969.Lwal_0246"/>
<keyword evidence="2" id="KW-1003">Cell membrane</keyword>
<feature type="transmembrane region" description="Helical" evidence="8">
    <location>
        <begin position="309"/>
        <end position="327"/>
    </location>
</feature>
<dbReference type="PANTHER" id="PTHR22926:SF3">
    <property type="entry name" value="UNDECAPRENYL-PHOSPHATE ALPHA-N-ACETYLGLUCOSAMINYL 1-PHOSPHATE TRANSFERASE"/>
    <property type="match status" value="1"/>
</dbReference>
<comment type="caution">
    <text evidence="9">The sequence shown here is derived from an EMBL/GenBank/DDBJ whole genome shotgun (WGS) entry which is preliminary data.</text>
</comment>
<dbReference type="Proteomes" id="UP000054729">
    <property type="component" value="Unassembled WGS sequence"/>
</dbReference>
<keyword evidence="9" id="KW-0328">Glycosyltransferase</keyword>
<accession>A0A0W1ANE0</accession>
<feature type="transmembrane region" description="Helical" evidence="8">
    <location>
        <begin position="210"/>
        <end position="228"/>
    </location>
</feature>